<feature type="transmembrane region" description="Helical" evidence="9">
    <location>
        <begin position="290"/>
        <end position="316"/>
    </location>
</feature>
<evidence type="ECO:0000256" key="4">
    <source>
        <dbReference type="ARBA" id="ARBA00022692"/>
    </source>
</evidence>
<protein>
    <recommendedName>
        <fullName evidence="9">Protein-export membrane protein SecF</fullName>
    </recommendedName>
</protein>
<keyword evidence="5 9" id="KW-0653">Protein transport</keyword>
<dbReference type="SUPFAM" id="SSF82866">
    <property type="entry name" value="Multidrug efflux transporter AcrB transmembrane domain"/>
    <property type="match status" value="1"/>
</dbReference>
<comment type="subunit">
    <text evidence="9">Forms a complex with SecD. Part of the essential Sec protein translocation apparatus which comprises SecA, SecYEG and auxiliary proteins SecDF-YajC and YidC.</text>
</comment>
<keyword evidence="7 9" id="KW-0811">Translocation</keyword>
<dbReference type="GO" id="GO:0015450">
    <property type="term" value="F:protein-transporting ATPase activity"/>
    <property type="evidence" value="ECO:0007669"/>
    <property type="project" value="InterPro"/>
</dbReference>
<feature type="transmembrane region" description="Helical" evidence="9">
    <location>
        <begin position="213"/>
        <end position="233"/>
    </location>
</feature>
<dbReference type="InterPro" id="IPR005665">
    <property type="entry name" value="SecF_bac"/>
</dbReference>
<keyword evidence="3 9" id="KW-1003">Cell membrane</keyword>
<dbReference type="InterPro" id="IPR022646">
    <property type="entry name" value="SecD/SecF_CS"/>
</dbReference>
<dbReference type="KEGG" id="amv:ACMV_22390"/>
<feature type="transmembrane region" description="Helical" evidence="9">
    <location>
        <begin position="158"/>
        <end position="179"/>
    </location>
</feature>
<dbReference type="Pfam" id="PF02355">
    <property type="entry name" value="SecD_SecF_C"/>
    <property type="match status" value="1"/>
</dbReference>
<dbReference type="InterPro" id="IPR022813">
    <property type="entry name" value="SecD/SecF_arch_bac"/>
</dbReference>
<keyword evidence="8 9" id="KW-0472">Membrane</keyword>
<dbReference type="GO" id="GO:0005886">
    <property type="term" value="C:plasma membrane"/>
    <property type="evidence" value="ECO:0007669"/>
    <property type="project" value="UniProtKB-SubCell"/>
</dbReference>
<keyword evidence="9" id="KW-0997">Cell inner membrane</keyword>
<proteinExistence type="inferred from homology"/>
<dbReference type="GO" id="GO:0006605">
    <property type="term" value="P:protein targeting"/>
    <property type="evidence" value="ECO:0007669"/>
    <property type="project" value="UniProtKB-UniRule"/>
</dbReference>
<evidence type="ECO:0000256" key="1">
    <source>
        <dbReference type="ARBA" id="ARBA00004651"/>
    </source>
</evidence>
<dbReference type="InterPro" id="IPR048634">
    <property type="entry name" value="SecD_SecF_C"/>
</dbReference>
<dbReference type="EMBL" id="AP012035">
    <property type="protein sequence ID" value="BAJ81586.1"/>
    <property type="molecule type" value="Genomic_DNA"/>
</dbReference>
<gene>
    <name evidence="9 11" type="primary">secF</name>
    <name evidence="11" type="ordered locus">ACMV_22390</name>
</gene>
<feature type="transmembrane region" description="Helical" evidence="9">
    <location>
        <begin position="186"/>
        <end position="207"/>
    </location>
</feature>
<dbReference type="PANTHER" id="PTHR30081:SF8">
    <property type="entry name" value="PROTEIN TRANSLOCASE SUBUNIT SECF"/>
    <property type="match status" value="1"/>
</dbReference>
<dbReference type="GO" id="GO:0065002">
    <property type="term" value="P:intracellular protein transmembrane transport"/>
    <property type="evidence" value="ECO:0007669"/>
    <property type="project" value="UniProtKB-UniRule"/>
</dbReference>
<sequence length="342" mass="37043">MSRAVPPRCRFSEARAMKFLTRPAFRLVPDGTRIQFMKGRFIGLAVSAILSTASVILFFHPGLNLGLDFRGGVVIQVATPQKPDFTRLRAELAAVHLPGASLQSFGGDKGVLISLESQDNAKDTQKSLAAAEGVVKQNLPGAKILSTQAIGASVSATLFQQGLIALGISFLMILVYIWFRFEWQFAVGAVATLILDVTKTIGFMVITRLPFDLVTIAAILTVIGYSTNDKVVVYDRMRENLRKYKTMPLRELIDLSINETLNRTLGTSSTVFLAALPLALFGGASLSGFAWVMLFGIVVGTSSSIYIAAPILLLLGEHRLRRGNPKVADDPTVAKDTARASR</sequence>
<keyword evidence="12" id="KW-1185">Reference proteome</keyword>
<evidence type="ECO:0000256" key="9">
    <source>
        <dbReference type="HAMAP-Rule" id="MF_01464"/>
    </source>
</evidence>
<accession>F0J0Q0</accession>
<dbReference type="NCBIfam" id="TIGR00966">
    <property type="entry name" value="transloc_SecF"/>
    <property type="match status" value="1"/>
</dbReference>
<evidence type="ECO:0000256" key="8">
    <source>
        <dbReference type="ARBA" id="ARBA00023136"/>
    </source>
</evidence>
<comment type="function">
    <text evidence="9">Part of the Sec protein translocase complex. Interacts with the SecYEG preprotein conducting channel. SecDF uses the proton motive force (PMF) to complete protein translocation after the ATP-dependent function of SecA.</text>
</comment>
<dbReference type="GO" id="GO:0043952">
    <property type="term" value="P:protein transport by the Sec complex"/>
    <property type="evidence" value="ECO:0007669"/>
    <property type="project" value="UniProtKB-UniRule"/>
</dbReference>
<dbReference type="PRINTS" id="PR01755">
    <property type="entry name" value="SECFTRNLCASE"/>
</dbReference>
<organism evidence="11 12">
    <name type="scientific">Acidiphilium multivorum (strain DSM 11245 / JCM 8867 / NBRC 100883 / AIU 301)</name>
    <dbReference type="NCBI Taxonomy" id="926570"/>
    <lineage>
        <taxon>Bacteria</taxon>
        <taxon>Pseudomonadati</taxon>
        <taxon>Pseudomonadota</taxon>
        <taxon>Alphaproteobacteria</taxon>
        <taxon>Acetobacterales</taxon>
        <taxon>Acidocellaceae</taxon>
        <taxon>Acidiphilium</taxon>
    </lineage>
</organism>
<evidence type="ECO:0000256" key="3">
    <source>
        <dbReference type="ARBA" id="ARBA00022475"/>
    </source>
</evidence>
<keyword evidence="2 9" id="KW-0813">Transport</keyword>
<name>F0J0Q0_ACIMA</name>
<feature type="transmembrane region" description="Helical" evidence="9">
    <location>
        <begin position="41"/>
        <end position="60"/>
    </location>
</feature>
<dbReference type="PANTHER" id="PTHR30081">
    <property type="entry name" value="PROTEIN-EXPORT MEMBRANE PROTEIN SEC"/>
    <property type="match status" value="1"/>
</dbReference>
<dbReference type="Proteomes" id="UP000007100">
    <property type="component" value="Chromosome"/>
</dbReference>
<evidence type="ECO:0000256" key="5">
    <source>
        <dbReference type="ARBA" id="ARBA00022927"/>
    </source>
</evidence>
<keyword evidence="4 9" id="KW-0812">Transmembrane</keyword>
<dbReference type="InterPro" id="IPR055344">
    <property type="entry name" value="SecD_SecF_C_bact"/>
</dbReference>
<dbReference type="InterPro" id="IPR022645">
    <property type="entry name" value="SecD/SecF_bac"/>
</dbReference>
<evidence type="ECO:0000259" key="10">
    <source>
        <dbReference type="Pfam" id="PF02355"/>
    </source>
</evidence>
<evidence type="ECO:0000256" key="2">
    <source>
        <dbReference type="ARBA" id="ARBA00022448"/>
    </source>
</evidence>
<reference evidence="11 12" key="1">
    <citation type="submission" date="2010-12" db="EMBL/GenBank/DDBJ databases">
        <title>Whole genome sequence of Acidiphilium multivorum AIU301.</title>
        <authorList>
            <person name="Narita-Yamada S."/>
            <person name="Nakamura S."/>
            <person name="Ito N."/>
            <person name="Takarada H."/>
            <person name="Katano Y."/>
            <person name="Nakazawa H."/>
            <person name="Hosoyama A."/>
            <person name="Yamada R."/>
            <person name="Fujita N."/>
        </authorList>
    </citation>
    <scope>NUCLEOTIDE SEQUENCE [LARGE SCALE GENOMIC DNA]</scope>
    <source>
        <strain evidence="12">DSM 11245 / JCM 8867 / AIU301</strain>
    </source>
</reference>
<dbReference type="Pfam" id="PF07549">
    <property type="entry name" value="Sec_GG"/>
    <property type="match status" value="1"/>
</dbReference>
<dbReference type="HOGENOM" id="CLU_050012_1_1_5"/>
<evidence type="ECO:0000313" key="12">
    <source>
        <dbReference type="Proteomes" id="UP000007100"/>
    </source>
</evidence>
<feature type="domain" description="Protein export membrane protein SecD/SecF C-terminal" evidence="10">
    <location>
        <begin position="136"/>
        <end position="317"/>
    </location>
</feature>
<dbReference type="AlphaFoldDB" id="F0J0Q0"/>
<comment type="subcellular location">
    <subcellularLocation>
        <location evidence="9">Cell inner membrane</location>
        <topology evidence="9">Multi-pass membrane protein</topology>
    </subcellularLocation>
    <subcellularLocation>
        <location evidence="1">Cell membrane</location>
        <topology evidence="1">Multi-pass membrane protein</topology>
    </subcellularLocation>
</comment>
<keyword evidence="6 9" id="KW-1133">Transmembrane helix</keyword>
<feature type="transmembrane region" description="Helical" evidence="9">
    <location>
        <begin position="265"/>
        <end position="284"/>
    </location>
</feature>
<dbReference type="NCBIfam" id="TIGR00916">
    <property type="entry name" value="2A0604s01"/>
    <property type="match status" value="1"/>
</dbReference>
<evidence type="ECO:0000256" key="6">
    <source>
        <dbReference type="ARBA" id="ARBA00022989"/>
    </source>
</evidence>
<comment type="similarity">
    <text evidence="9">Belongs to the SecD/SecF family. SecF subfamily.</text>
</comment>
<dbReference type="Gene3D" id="1.20.1640.10">
    <property type="entry name" value="Multidrug efflux transporter AcrB transmembrane domain"/>
    <property type="match status" value="1"/>
</dbReference>
<evidence type="ECO:0000313" key="11">
    <source>
        <dbReference type="EMBL" id="BAJ81586.1"/>
    </source>
</evidence>
<evidence type="ECO:0000256" key="7">
    <source>
        <dbReference type="ARBA" id="ARBA00023010"/>
    </source>
</evidence>
<dbReference type="HAMAP" id="MF_01464_B">
    <property type="entry name" value="SecF_B"/>
    <property type="match status" value="1"/>
</dbReference>